<dbReference type="EMBL" id="BQXS01003943">
    <property type="protein sequence ID" value="GKT35884.1"/>
    <property type="molecule type" value="Genomic_DNA"/>
</dbReference>
<accession>A0ABQ5KTU9</accession>
<comment type="caution">
    <text evidence="1">The sequence shown here is derived from an EMBL/GenBank/DDBJ whole genome shotgun (WGS) entry which is preliminary data.</text>
</comment>
<evidence type="ECO:0000313" key="2">
    <source>
        <dbReference type="Proteomes" id="UP001057375"/>
    </source>
</evidence>
<evidence type="ECO:0000313" key="1">
    <source>
        <dbReference type="EMBL" id="GKT35884.1"/>
    </source>
</evidence>
<keyword evidence="2" id="KW-1185">Reference proteome</keyword>
<feature type="non-terminal residue" evidence="1">
    <location>
        <position position="48"/>
    </location>
</feature>
<proteinExistence type="predicted"/>
<dbReference type="Proteomes" id="UP001057375">
    <property type="component" value="Unassembled WGS sequence"/>
</dbReference>
<organism evidence="1 2">
    <name type="scientific">Aduncisulcus paluster</name>
    <dbReference type="NCBI Taxonomy" id="2918883"/>
    <lineage>
        <taxon>Eukaryota</taxon>
        <taxon>Metamonada</taxon>
        <taxon>Carpediemonas-like organisms</taxon>
        <taxon>Aduncisulcus</taxon>
    </lineage>
</organism>
<reference evidence="1" key="1">
    <citation type="submission" date="2022-03" db="EMBL/GenBank/DDBJ databases">
        <title>Draft genome sequence of Aduncisulcus paluster, a free-living microaerophilic Fornicata.</title>
        <authorList>
            <person name="Yuyama I."/>
            <person name="Kume K."/>
            <person name="Tamura T."/>
            <person name="Inagaki Y."/>
            <person name="Hashimoto T."/>
        </authorList>
    </citation>
    <scope>NUCLEOTIDE SEQUENCE</scope>
    <source>
        <strain evidence="1">NY0171</strain>
    </source>
</reference>
<sequence>MRFTDSRESMDDCRLGLLTKSVASARRSFDGQLSVAPTNGSLPSSEFL</sequence>
<gene>
    <name evidence="1" type="ORF">ADUPG1_003073</name>
</gene>
<protein>
    <submittedName>
        <fullName evidence="1">Uncharacterized protein</fullName>
    </submittedName>
</protein>
<name>A0ABQ5KTU9_9EUKA</name>